<feature type="region of interest" description="Disordered" evidence="1">
    <location>
        <begin position="206"/>
        <end position="266"/>
    </location>
</feature>
<dbReference type="RefSeq" id="XP_066084434.1">
    <property type="nucleotide sequence ID" value="XM_066228337.1"/>
</dbReference>
<evidence type="ECO:0000313" key="2">
    <source>
        <dbReference type="EMBL" id="WWD06467.1"/>
    </source>
</evidence>
<sequence>MPIISAIGFAHNPPVADTEAEAAALIEEGQKRDRFTIIQTQFDHAIISSWAEVHQVIKDTRKMLREVERPIRDQTIQQAKWQIILRMFLSSVHRYCNHHTRAFKSASYTLTYIRQMMNAGITFQVGLWREIFDGAVFFESTTLQELERIGQDDNYQTDIESSDEEHEGGPSTFTDEEEESSGSEEGGQGGETGAANRRIIGLMAPSTQLRPFTPPSSASRTTAAETLLLTPAHSRLAPTPESVEDVDEDGDHPGSIREVMGLDKKE</sequence>
<evidence type="ECO:0000313" key="3">
    <source>
        <dbReference type="Proteomes" id="UP001358614"/>
    </source>
</evidence>
<dbReference type="GeneID" id="91103358"/>
<keyword evidence="3" id="KW-1185">Reference proteome</keyword>
<evidence type="ECO:0000256" key="1">
    <source>
        <dbReference type="SAM" id="MobiDB-lite"/>
    </source>
</evidence>
<feature type="compositionally biased region" description="Basic and acidic residues" evidence="1">
    <location>
        <begin position="251"/>
        <end position="266"/>
    </location>
</feature>
<feature type="compositionally biased region" description="Low complexity" evidence="1">
    <location>
        <begin position="215"/>
        <end position="232"/>
    </location>
</feature>
<proteinExistence type="predicted"/>
<name>A0AAX4KJ20_9TREE</name>
<dbReference type="EMBL" id="CP144089">
    <property type="protein sequence ID" value="WWD06467.1"/>
    <property type="molecule type" value="Genomic_DNA"/>
</dbReference>
<dbReference type="AlphaFoldDB" id="A0AAX4KJ20"/>
<reference evidence="2 3" key="1">
    <citation type="submission" date="2024-01" db="EMBL/GenBank/DDBJ databases">
        <title>Comparative genomics of Cryptococcus and Kwoniella reveals pathogenesis evolution and contrasting modes of karyotype evolution via chromosome fusion or intercentromeric recombination.</title>
        <authorList>
            <person name="Coelho M.A."/>
            <person name="David-Palma M."/>
            <person name="Shea T."/>
            <person name="Bowers K."/>
            <person name="McGinley-Smith S."/>
            <person name="Mohammad A.W."/>
            <person name="Gnirke A."/>
            <person name="Yurkov A.M."/>
            <person name="Nowrousian M."/>
            <person name="Sun S."/>
            <person name="Cuomo C.A."/>
            <person name="Heitman J."/>
        </authorList>
    </citation>
    <scope>NUCLEOTIDE SEQUENCE [LARGE SCALE GENOMIC DNA]</scope>
    <source>
        <strain evidence="2 3">PYCC6329</strain>
    </source>
</reference>
<feature type="region of interest" description="Disordered" evidence="1">
    <location>
        <begin position="149"/>
        <end position="193"/>
    </location>
</feature>
<protein>
    <submittedName>
        <fullName evidence="2">Uncharacterized protein</fullName>
    </submittedName>
</protein>
<dbReference type="KEGG" id="ker:91103358"/>
<accession>A0AAX4KJ20</accession>
<gene>
    <name evidence="2" type="ORF">V865_004557</name>
</gene>
<dbReference type="Proteomes" id="UP001358614">
    <property type="component" value="Chromosome 1"/>
</dbReference>
<organism evidence="2 3">
    <name type="scientific">Kwoniella europaea PYCC6329</name>
    <dbReference type="NCBI Taxonomy" id="1423913"/>
    <lineage>
        <taxon>Eukaryota</taxon>
        <taxon>Fungi</taxon>
        <taxon>Dikarya</taxon>
        <taxon>Basidiomycota</taxon>
        <taxon>Agaricomycotina</taxon>
        <taxon>Tremellomycetes</taxon>
        <taxon>Tremellales</taxon>
        <taxon>Cryptococcaceae</taxon>
        <taxon>Kwoniella</taxon>
    </lineage>
</organism>